<evidence type="ECO:0000313" key="2">
    <source>
        <dbReference type="Proteomes" id="UP001165653"/>
    </source>
</evidence>
<reference evidence="1" key="1">
    <citation type="submission" date="2022-10" db="EMBL/GenBank/DDBJ databases">
        <title>Luteolibacter sp. GHJ8, whole genome shotgun sequencing project.</title>
        <authorList>
            <person name="Zhao G."/>
            <person name="Shen L."/>
        </authorList>
    </citation>
    <scope>NUCLEOTIDE SEQUENCE</scope>
    <source>
        <strain evidence="1">GHJ8</strain>
    </source>
</reference>
<evidence type="ECO:0000313" key="1">
    <source>
        <dbReference type="EMBL" id="MCW1914809.1"/>
    </source>
</evidence>
<dbReference type="Proteomes" id="UP001165653">
    <property type="component" value="Unassembled WGS sequence"/>
</dbReference>
<dbReference type="Gene3D" id="3.20.20.370">
    <property type="entry name" value="Glycoside hydrolase/deacetylase"/>
    <property type="match status" value="1"/>
</dbReference>
<organism evidence="1 2">
    <name type="scientific">Luteolibacter rhizosphaerae</name>
    <dbReference type="NCBI Taxonomy" id="2989719"/>
    <lineage>
        <taxon>Bacteria</taxon>
        <taxon>Pseudomonadati</taxon>
        <taxon>Verrucomicrobiota</taxon>
        <taxon>Verrucomicrobiia</taxon>
        <taxon>Verrucomicrobiales</taxon>
        <taxon>Verrucomicrobiaceae</taxon>
        <taxon>Luteolibacter</taxon>
    </lineage>
</organism>
<protein>
    <recommendedName>
        <fullName evidence="3">NodB homology domain-containing protein</fullName>
    </recommendedName>
</protein>
<comment type="caution">
    <text evidence="1">The sequence shown here is derived from an EMBL/GenBank/DDBJ whole genome shotgun (WGS) entry which is preliminary data.</text>
</comment>
<sequence length="328" mass="37167">MASSHEAMASSSPGLFARAYFRIKPFIPRRLRLAVRRGHARGIIKQCDGVWPISESAGKPPQGWSGWKDGKQFAVVLTHDVESGVGLERVKDLAQLEIALGFRSSFNFIPEGTYEDPVELRSWLATKGFEVGVHDLNHDGRLYGSRDGFREKAKRINHYLEAWGAVGFRSGFMLRELGWIHDLNVVYDASTFDTDPFEPQPEGSHTIFPFEVKPEEEGAGSGYVELPYTLPQDSTLFLILGEESPEIWKRKLDWIAARGGLALVNIHPDYIDFSGKRTSSSYPSSFLKEFLEYMVRKYKGKYWNPLAKELAVWYRREMISPVCDGPPT</sequence>
<dbReference type="InterPro" id="IPR011330">
    <property type="entry name" value="Glyco_hydro/deAcase_b/a-brl"/>
</dbReference>
<evidence type="ECO:0008006" key="3">
    <source>
        <dbReference type="Google" id="ProtNLM"/>
    </source>
</evidence>
<proteinExistence type="predicted"/>
<gene>
    <name evidence="1" type="ORF">OJ996_14575</name>
</gene>
<keyword evidence="2" id="KW-1185">Reference proteome</keyword>
<accession>A0ABT3G4N0</accession>
<dbReference type="RefSeq" id="WP_264514344.1">
    <property type="nucleotide sequence ID" value="NZ_JAPDDR010000007.1"/>
</dbReference>
<dbReference type="EMBL" id="JAPDDR010000007">
    <property type="protein sequence ID" value="MCW1914809.1"/>
    <property type="molecule type" value="Genomic_DNA"/>
</dbReference>
<name>A0ABT3G4N0_9BACT</name>
<dbReference type="SUPFAM" id="SSF88713">
    <property type="entry name" value="Glycoside hydrolase/deacetylase"/>
    <property type="match status" value="1"/>
</dbReference>